<comment type="caution">
    <text evidence="2">The sequence shown here is derived from an EMBL/GenBank/DDBJ whole genome shotgun (WGS) entry which is preliminary data.</text>
</comment>
<keyword evidence="3" id="KW-1185">Reference proteome</keyword>
<evidence type="ECO:0000313" key="3">
    <source>
        <dbReference type="Proteomes" id="UP000245396"/>
    </source>
</evidence>
<evidence type="ECO:0000256" key="1">
    <source>
        <dbReference type="SAM" id="Phobius"/>
    </source>
</evidence>
<reference evidence="2 3" key="1">
    <citation type="submission" date="2018-05" db="EMBL/GenBank/DDBJ databases">
        <title>Genomic Encyclopedia of Type Strains, Phase IV (KMG-IV): sequencing the most valuable type-strain genomes for metagenomic binning, comparative biology and taxonomic classification.</title>
        <authorList>
            <person name="Goeker M."/>
        </authorList>
    </citation>
    <scope>NUCLEOTIDE SEQUENCE [LARGE SCALE GENOMIC DNA]</scope>
    <source>
        <strain evidence="2 3">DSM 6986</strain>
    </source>
</reference>
<gene>
    <name evidence="2" type="ORF">C7441_1131</name>
</gene>
<accession>A0A316C0D1</accession>
<name>A0A316C0D1_PSESE</name>
<keyword evidence="1" id="KW-1133">Transmembrane helix</keyword>
<sequence>MVVVQVPRMRPRFSLIAAAVAAALLCVMIAGGWIGTVAFERHRNAQDLVAQALAAHDRWSAEAMNAATPPVSIDDFRAPELARADLRLVALLPDVRIGGKRAIQASYLGPHGCRLSLFRIPQAGTDQRLRIAHDGDAQSAEWEDKSFHFVVVSRKLDMARFAVLADALQATTTRPDRVPARDMIAALESAHQPCNG</sequence>
<dbReference type="AlphaFoldDB" id="A0A316C0D1"/>
<dbReference type="STRING" id="1192868.GCA_000304395_01122"/>
<organism evidence="2 3">
    <name type="scientific">Pseudaminobacter salicylatoxidans</name>
    <dbReference type="NCBI Taxonomy" id="93369"/>
    <lineage>
        <taxon>Bacteria</taxon>
        <taxon>Pseudomonadati</taxon>
        <taxon>Pseudomonadota</taxon>
        <taxon>Alphaproteobacteria</taxon>
        <taxon>Hyphomicrobiales</taxon>
        <taxon>Phyllobacteriaceae</taxon>
        <taxon>Pseudaminobacter</taxon>
    </lineage>
</organism>
<feature type="transmembrane region" description="Helical" evidence="1">
    <location>
        <begin position="12"/>
        <end position="34"/>
    </location>
</feature>
<keyword evidence="1" id="KW-0812">Transmembrane</keyword>
<dbReference type="Proteomes" id="UP000245396">
    <property type="component" value="Unassembled WGS sequence"/>
</dbReference>
<protein>
    <submittedName>
        <fullName evidence="2">Uncharacterized protein</fullName>
    </submittedName>
</protein>
<keyword evidence="1" id="KW-0472">Membrane</keyword>
<dbReference type="EMBL" id="QGGG01000013">
    <property type="protein sequence ID" value="PWJ80077.1"/>
    <property type="molecule type" value="Genomic_DNA"/>
</dbReference>
<proteinExistence type="predicted"/>
<evidence type="ECO:0000313" key="2">
    <source>
        <dbReference type="EMBL" id="PWJ80077.1"/>
    </source>
</evidence>